<comment type="similarity">
    <text evidence="1">Belongs to the cytochrome P450 family.</text>
</comment>
<dbReference type="InterPro" id="IPR002401">
    <property type="entry name" value="Cyt_P450_E_grp-I"/>
</dbReference>
<dbReference type="PRINTS" id="PR00463">
    <property type="entry name" value="EP450I"/>
</dbReference>
<dbReference type="CDD" id="cd11070">
    <property type="entry name" value="CYP56-like"/>
    <property type="match status" value="1"/>
</dbReference>
<keyword evidence="4" id="KW-1185">Reference proteome</keyword>
<evidence type="ECO:0000313" key="4">
    <source>
        <dbReference type="Proteomes" id="UP000799423"/>
    </source>
</evidence>
<evidence type="ECO:0000256" key="2">
    <source>
        <dbReference type="PIRSR" id="PIRSR602401-1"/>
    </source>
</evidence>
<dbReference type="SUPFAM" id="SSF48264">
    <property type="entry name" value="Cytochrome P450"/>
    <property type="match status" value="1"/>
</dbReference>
<dbReference type="InterPro" id="IPR001128">
    <property type="entry name" value="Cyt_P450"/>
</dbReference>
<evidence type="ECO:0000256" key="1">
    <source>
        <dbReference type="ARBA" id="ARBA00010617"/>
    </source>
</evidence>
<dbReference type="GO" id="GO:0004497">
    <property type="term" value="F:monooxygenase activity"/>
    <property type="evidence" value="ECO:0007669"/>
    <property type="project" value="InterPro"/>
</dbReference>
<sequence length="553" mass="62639">MIEYIAAAVAAYVCWTLVCLEINYRRAKSIGFPLIRVPIDPLNVPFQVIEPHLFKLFDLLPSSLLPEFVPYLRRGWFFLDKADSHLRYGPIFAVVTPRSLHIQVADSEAIHDIFSRRLDFIRPSDNYTLLEVYGPCISTADLTNWPRHRKVLAAPFNESIMKFVWKESLDQAKQMLATWTTSTATKDGIFSVAKDTRTLSLNVLAATGFGRSFSFKSASEGTSETDTASSYRDALSTVLDNAILLMLIPRRYLSFPFLPKSLQRIGTAAEEFQHHMERMIEEENAAFKAGKHGAGGLMTSLIKASNIHDTKGDGPSQPQGLSVEEIYGNIFVINFAGHDTTANTLAFSMYLLATAPKVQDWVTEEVRRVISDDGDWEYGRLFPQLLRCRAVLLETLRLFPPILSLPKHTNSQPQRLQVGDRTYIIPAKTSTSPSLIGVQTHPQYWPEPLEWKPERWITKDSSNAEALITPPRDTYFPWSDGPQNCPGVKFSQVEFVAVLALLTREHRMTIVKEEGESEEKARKRVQGVLNECDMQLLLRMQDADKAKLRCERR</sequence>
<dbReference type="OrthoDB" id="1470350at2759"/>
<accession>A0A6A7AU72</accession>
<keyword evidence="2" id="KW-0408">Iron</keyword>
<reference evidence="3" key="1">
    <citation type="submission" date="2020-01" db="EMBL/GenBank/DDBJ databases">
        <authorList>
            <consortium name="DOE Joint Genome Institute"/>
            <person name="Haridas S."/>
            <person name="Albert R."/>
            <person name="Binder M."/>
            <person name="Bloem J."/>
            <person name="Labutti K."/>
            <person name="Salamov A."/>
            <person name="Andreopoulos B."/>
            <person name="Baker S.E."/>
            <person name="Barry K."/>
            <person name="Bills G."/>
            <person name="Bluhm B.H."/>
            <person name="Cannon C."/>
            <person name="Castanera R."/>
            <person name="Culley D.E."/>
            <person name="Daum C."/>
            <person name="Ezra D."/>
            <person name="Gonzalez J.B."/>
            <person name="Henrissat B."/>
            <person name="Kuo A."/>
            <person name="Liang C."/>
            <person name="Lipzen A."/>
            <person name="Lutzoni F."/>
            <person name="Magnuson J."/>
            <person name="Mondo S."/>
            <person name="Nolan M."/>
            <person name="Ohm R."/>
            <person name="Pangilinan J."/>
            <person name="Park H.-J."/>
            <person name="Ramirez L."/>
            <person name="Alfaro M."/>
            <person name="Sun H."/>
            <person name="Tritt A."/>
            <person name="Yoshinaga Y."/>
            <person name="Zwiers L.-H."/>
            <person name="Turgeon B.G."/>
            <person name="Goodwin S.B."/>
            <person name="Spatafora J.W."/>
            <person name="Crous P.W."/>
            <person name="Grigoriev I.V."/>
        </authorList>
    </citation>
    <scope>NUCLEOTIDE SEQUENCE</scope>
    <source>
        <strain evidence="3">IPT5</strain>
    </source>
</reference>
<dbReference type="PANTHER" id="PTHR24305:SF166">
    <property type="entry name" value="CYTOCHROME P450 12A4, MITOCHONDRIAL-RELATED"/>
    <property type="match status" value="1"/>
</dbReference>
<dbReference type="InterPro" id="IPR036396">
    <property type="entry name" value="Cyt_P450_sf"/>
</dbReference>
<comment type="cofactor">
    <cofactor evidence="2">
        <name>heme</name>
        <dbReference type="ChEBI" id="CHEBI:30413"/>
    </cofactor>
</comment>
<protein>
    <submittedName>
        <fullName evidence="3">Cytochrome P450</fullName>
    </submittedName>
</protein>
<dbReference type="EMBL" id="MU006333">
    <property type="protein sequence ID" value="KAF2846612.1"/>
    <property type="molecule type" value="Genomic_DNA"/>
</dbReference>
<dbReference type="GO" id="GO:0005506">
    <property type="term" value="F:iron ion binding"/>
    <property type="evidence" value="ECO:0007669"/>
    <property type="project" value="InterPro"/>
</dbReference>
<dbReference type="PANTHER" id="PTHR24305">
    <property type="entry name" value="CYTOCHROME P450"/>
    <property type="match status" value="1"/>
</dbReference>
<organism evidence="3 4">
    <name type="scientific">Plenodomus tracheiphilus IPT5</name>
    <dbReference type="NCBI Taxonomy" id="1408161"/>
    <lineage>
        <taxon>Eukaryota</taxon>
        <taxon>Fungi</taxon>
        <taxon>Dikarya</taxon>
        <taxon>Ascomycota</taxon>
        <taxon>Pezizomycotina</taxon>
        <taxon>Dothideomycetes</taxon>
        <taxon>Pleosporomycetidae</taxon>
        <taxon>Pleosporales</taxon>
        <taxon>Pleosporineae</taxon>
        <taxon>Leptosphaeriaceae</taxon>
        <taxon>Plenodomus</taxon>
    </lineage>
</organism>
<dbReference type="GO" id="GO:0016705">
    <property type="term" value="F:oxidoreductase activity, acting on paired donors, with incorporation or reduction of molecular oxygen"/>
    <property type="evidence" value="ECO:0007669"/>
    <property type="project" value="InterPro"/>
</dbReference>
<feature type="binding site" description="axial binding residue" evidence="2">
    <location>
        <position position="485"/>
    </location>
    <ligand>
        <name>heme</name>
        <dbReference type="ChEBI" id="CHEBI:30413"/>
    </ligand>
    <ligandPart>
        <name>Fe</name>
        <dbReference type="ChEBI" id="CHEBI:18248"/>
    </ligandPart>
</feature>
<proteinExistence type="inferred from homology"/>
<gene>
    <name evidence="3" type="ORF">T440DRAFT_432279</name>
</gene>
<dbReference type="Proteomes" id="UP000799423">
    <property type="component" value="Unassembled WGS sequence"/>
</dbReference>
<keyword evidence="2" id="KW-0479">Metal-binding</keyword>
<name>A0A6A7AU72_9PLEO</name>
<dbReference type="AlphaFoldDB" id="A0A6A7AU72"/>
<dbReference type="PRINTS" id="PR00385">
    <property type="entry name" value="P450"/>
</dbReference>
<dbReference type="InterPro" id="IPR050121">
    <property type="entry name" value="Cytochrome_P450_monoxygenase"/>
</dbReference>
<dbReference type="GO" id="GO:0020037">
    <property type="term" value="F:heme binding"/>
    <property type="evidence" value="ECO:0007669"/>
    <property type="project" value="InterPro"/>
</dbReference>
<dbReference type="Pfam" id="PF00067">
    <property type="entry name" value="p450"/>
    <property type="match status" value="1"/>
</dbReference>
<dbReference type="Gene3D" id="1.10.630.10">
    <property type="entry name" value="Cytochrome P450"/>
    <property type="match status" value="1"/>
</dbReference>
<keyword evidence="2" id="KW-0349">Heme</keyword>
<evidence type="ECO:0000313" key="3">
    <source>
        <dbReference type="EMBL" id="KAF2846612.1"/>
    </source>
</evidence>